<dbReference type="RefSeq" id="WP_013774760.1">
    <property type="nucleotide sequence ID" value="NC_015517.1"/>
</dbReference>
<keyword evidence="2" id="KW-0813">Transport</keyword>
<keyword evidence="7" id="KW-1185">Reference proteome</keyword>
<dbReference type="EMBL" id="AP012201">
    <property type="protein sequence ID" value="BAK22324.1"/>
    <property type="molecule type" value="Genomic_DNA"/>
</dbReference>
<dbReference type="PROSITE" id="PS00211">
    <property type="entry name" value="ABC_TRANSPORTER_1"/>
    <property type="match status" value="1"/>
</dbReference>
<evidence type="ECO:0000313" key="6">
    <source>
        <dbReference type="EMBL" id="BAK22324.1"/>
    </source>
</evidence>
<gene>
    <name evidence="6" type="ordered locus">MPTP_1934</name>
</gene>
<dbReference type="PANTHER" id="PTHR42798">
    <property type="entry name" value="LIPOPROTEIN-RELEASING SYSTEM ATP-BINDING PROTEIN LOLD"/>
    <property type="match status" value="1"/>
</dbReference>
<dbReference type="InterPro" id="IPR017911">
    <property type="entry name" value="MacB-like_ATP-bd"/>
</dbReference>
<protein>
    <submittedName>
        <fullName evidence="6">ABC transporter related</fullName>
    </submittedName>
</protein>
<keyword evidence="4" id="KW-0067">ATP-binding</keyword>
<reference key="2">
    <citation type="submission" date="2011-04" db="EMBL/GenBank/DDBJ databases">
        <title>Whole genome sequence of Melissococcus plutonius ATCC 35311.</title>
        <authorList>
            <person name="Okumura K."/>
            <person name="Arai R."/>
            <person name="Osaki M."/>
            <person name="Okura M."/>
            <person name="Kirikae T."/>
            <person name="Takamatsu D."/>
            <person name="Akiyama T."/>
        </authorList>
    </citation>
    <scope>NUCLEOTIDE SEQUENCE</scope>
    <source>
        <strain>ATCC 35311</strain>
    </source>
</reference>
<dbReference type="SMART" id="SM00382">
    <property type="entry name" value="AAA"/>
    <property type="match status" value="1"/>
</dbReference>
<dbReference type="InterPro" id="IPR017871">
    <property type="entry name" value="ABC_transporter-like_CS"/>
</dbReference>
<accession>F3YCU6</accession>
<evidence type="ECO:0000313" key="7">
    <source>
        <dbReference type="Proteomes" id="UP000008456"/>
    </source>
</evidence>
<dbReference type="GO" id="GO:0005524">
    <property type="term" value="F:ATP binding"/>
    <property type="evidence" value="ECO:0007669"/>
    <property type="project" value="UniProtKB-KW"/>
</dbReference>
<proteinExistence type="inferred from homology"/>
<dbReference type="AlphaFoldDB" id="F3YCU6"/>
<dbReference type="Pfam" id="PF00005">
    <property type="entry name" value="ABC_tran"/>
    <property type="match status" value="1"/>
</dbReference>
<dbReference type="GO" id="GO:0016887">
    <property type="term" value="F:ATP hydrolysis activity"/>
    <property type="evidence" value="ECO:0007669"/>
    <property type="project" value="InterPro"/>
</dbReference>
<name>F3YCU6_MELPT</name>
<dbReference type="InterPro" id="IPR003593">
    <property type="entry name" value="AAA+_ATPase"/>
</dbReference>
<dbReference type="PROSITE" id="PS50893">
    <property type="entry name" value="ABC_TRANSPORTER_2"/>
    <property type="match status" value="1"/>
</dbReference>
<dbReference type="InterPro" id="IPR003439">
    <property type="entry name" value="ABC_transporter-like_ATP-bd"/>
</dbReference>
<dbReference type="SUPFAM" id="SSF52540">
    <property type="entry name" value="P-loop containing nucleoside triphosphate hydrolases"/>
    <property type="match status" value="1"/>
</dbReference>
<organism evidence="6 7">
    <name type="scientific">Melissococcus plutonius (strain ATCC 35311 / DSM 29964 / CIP 104052 / LMG 20360 / NCIMB 702443)</name>
    <dbReference type="NCBI Taxonomy" id="940190"/>
    <lineage>
        <taxon>Bacteria</taxon>
        <taxon>Bacillati</taxon>
        <taxon>Bacillota</taxon>
        <taxon>Bacilli</taxon>
        <taxon>Lactobacillales</taxon>
        <taxon>Enterococcaceae</taxon>
        <taxon>Melissococcus</taxon>
    </lineage>
</organism>
<dbReference type="CDD" id="cd03255">
    <property type="entry name" value="ABC_MJ0796_LolCDE_FtsE"/>
    <property type="match status" value="1"/>
</dbReference>
<feature type="domain" description="ABC transporter" evidence="5">
    <location>
        <begin position="2"/>
        <end position="223"/>
    </location>
</feature>
<evidence type="ECO:0000256" key="1">
    <source>
        <dbReference type="ARBA" id="ARBA00005417"/>
    </source>
</evidence>
<keyword evidence="3" id="KW-0547">Nucleotide-binding</keyword>
<reference evidence="6 7" key="1">
    <citation type="journal article" date="2011" name="J. Bacteriol.">
        <title>Complete genome sequence of Melissococcus plutonius ATCC 35311.</title>
        <authorList>
            <person name="Okumura K."/>
            <person name="Arai R."/>
            <person name="Okura M."/>
            <person name="Kirikae T."/>
            <person name="Takamatsu D."/>
            <person name="Osaki M."/>
            <person name="Miyoshi-Akiyama T."/>
        </authorList>
    </citation>
    <scope>NUCLEOTIDE SEQUENCE [LARGE SCALE GENOMIC DNA]</scope>
    <source>
        <strain evidence="7">ATCC 35311 / CIP 104052 / LMG 20360 / NCIMB 702443</strain>
        <plasmid evidence="7">pMP1</plasmid>
    </source>
</reference>
<evidence type="ECO:0000256" key="4">
    <source>
        <dbReference type="ARBA" id="ARBA00022840"/>
    </source>
</evidence>
<dbReference type="InterPro" id="IPR027417">
    <property type="entry name" value="P-loop_NTPase"/>
</dbReference>
<keyword evidence="6" id="KW-0614">Plasmid</keyword>
<evidence type="ECO:0000256" key="2">
    <source>
        <dbReference type="ARBA" id="ARBA00022448"/>
    </source>
</evidence>
<dbReference type="HOGENOM" id="CLU_000604_1_22_9"/>
<evidence type="ECO:0000256" key="3">
    <source>
        <dbReference type="ARBA" id="ARBA00022741"/>
    </source>
</evidence>
<sequence length="223" mass="25193">MIEVKNLEKKYEKRTILNDVSLEIISGKITVILVESGSGKSTLLNLLAGFDFDLPNVGEIFIENTNISKLNEEQRTKFRKGKIGFIFQDFMLFEDLTVEENLRMGAKFNLKDLNIVETNALIDETLELLGLIEKKKSYPEQLSGGQKQRVAIGRTLCTSPDFIFADEPTGALDSVNEEDILNIFSLINQKYETTLVLVTHSQRVAEAADEIIRIVDGKIYEEL</sequence>
<dbReference type="OrthoDB" id="9791546at2"/>
<dbReference type="PANTHER" id="PTHR42798:SF7">
    <property type="entry name" value="ALPHA-D-RIBOSE 1-METHYLPHOSPHONATE 5-TRIPHOSPHATE SYNTHASE SUBUNIT PHNL"/>
    <property type="match status" value="1"/>
</dbReference>
<dbReference type="Gene3D" id="3.40.50.300">
    <property type="entry name" value="P-loop containing nucleotide triphosphate hydrolases"/>
    <property type="match status" value="1"/>
</dbReference>
<comment type="similarity">
    <text evidence="1">Belongs to the ABC transporter superfamily.</text>
</comment>
<geneLocation type="plasmid" evidence="6 7">
    <name>pMP1</name>
</geneLocation>
<dbReference type="KEGG" id="mps:MPTP_1934"/>
<evidence type="ECO:0000259" key="5">
    <source>
        <dbReference type="PROSITE" id="PS50893"/>
    </source>
</evidence>
<dbReference type="Proteomes" id="UP000008456">
    <property type="component" value="Plasmid pMP1"/>
</dbReference>